<keyword evidence="2" id="KW-1185">Reference proteome</keyword>
<reference evidence="1" key="1">
    <citation type="submission" date="2019-08" db="EMBL/GenBank/DDBJ databases">
        <title>The genome of the North American firefly Photinus pyralis.</title>
        <authorList>
            <consortium name="Photinus pyralis genome working group"/>
            <person name="Fallon T.R."/>
            <person name="Sander Lower S.E."/>
            <person name="Weng J.-K."/>
        </authorList>
    </citation>
    <scope>NUCLEOTIDE SEQUENCE</scope>
    <source>
        <strain evidence="1">TRF0915ILg1</strain>
        <tissue evidence="1">Whole body</tissue>
    </source>
</reference>
<dbReference type="PANTHER" id="PTHR10773:SF19">
    <property type="match status" value="1"/>
</dbReference>
<protein>
    <submittedName>
        <fullName evidence="1">Uncharacterized protein</fullName>
    </submittedName>
</protein>
<dbReference type="EMBL" id="VTPC01091196">
    <property type="protein sequence ID" value="KAF2879280.1"/>
    <property type="molecule type" value="Genomic_DNA"/>
</dbReference>
<dbReference type="OrthoDB" id="6734959at2759"/>
<sequence>MYNNTVTGDLQVKESSFRYFFAKKYNTGFDAPKTDLCSTCLQFKDKLKKASDIHTKNQLVIQQRLHKMRSNAFYDLLKKKQADPTAVTFSFDCQKNLALPKKVQRGKSTVRSYVWTELDHQKGSNEIAFAIHHILATYEFNGHTKIIYLFCDSCGAQNHCYRRMQ</sequence>
<accession>A0A8K0C903</accession>
<dbReference type="Proteomes" id="UP000801492">
    <property type="component" value="Unassembled WGS sequence"/>
</dbReference>
<evidence type="ECO:0000313" key="2">
    <source>
        <dbReference type="Proteomes" id="UP000801492"/>
    </source>
</evidence>
<name>A0A8K0C903_IGNLU</name>
<proteinExistence type="predicted"/>
<dbReference type="AlphaFoldDB" id="A0A8K0C903"/>
<evidence type="ECO:0000313" key="1">
    <source>
        <dbReference type="EMBL" id="KAF2879280.1"/>
    </source>
</evidence>
<organism evidence="1 2">
    <name type="scientific">Ignelater luminosus</name>
    <name type="common">Cucubano</name>
    <name type="synonym">Pyrophorus luminosus</name>
    <dbReference type="NCBI Taxonomy" id="2038154"/>
    <lineage>
        <taxon>Eukaryota</taxon>
        <taxon>Metazoa</taxon>
        <taxon>Ecdysozoa</taxon>
        <taxon>Arthropoda</taxon>
        <taxon>Hexapoda</taxon>
        <taxon>Insecta</taxon>
        <taxon>Pterygota</taxon>
        <taxon>Neoptera</taxon>
        <taxon>Endopterygota</taxon>
        <taxon>Coleoptera</taxon>
        <taxon>Polyphaga</taxon>
        <taxon>Elateriformia</taxon>
        <taxon>Elateroidea</taxon>
        <taxon>Elateridae</taxon>
        <taxon>Agrypninae</taxon>
        <taxon>Pyrophorini</taxon>
        <taxon>Ignelater</taxon>
    </lineage>
</organism>
<gene>
    <name evidence="1" type="ORF">ILUMI_26898</name>
</gene>
<dbReference type="PANTHER" id="PTHR10773">
    <property type="entry name" value="DNA-DIRECTED RNA POLYMERASES I, II, AND III SUBUNIT RPABC2"/>
    <property type="match status" value="1"/>
</dbReference>
<comment type="caution">
    <text evidence="1">The sequence shown here is derived from an EMBL/GenBank/DDBJ whole genome shotgun (WGS) entry which is preliminary data.</text>
</comment>